<dbReference type="AlphaFoldDB" id="A0A0R2CMA1"/>
<reference evidence="1 2" key="1">
    <citation type="journal article" date="2015" name="Genome Announc.">
        <title>Expanding the biotechnology potential of lactobacilli through comparative genomics of 213 strains and associated genera.</title>
        <authorList>
            <person name="Sun Z."/>
            <person name="Harris H.M."/>
            <person name="McCann A."/>
            <person name="Guo C."/>
            <person name="Argimon S."/>
            <person name="Zhang W."/>
            <person name="Yang X."/>
            <person name="Jeffery I.B."/>
            <person name="Cooney J.C."/>
            <person name="Kagawa T.F."/>
            <person name="Liu W."/>
            <person name="Song Y."/>
            <person name="Salvetti E."/>
            <person name="Wrobel A."/>
            <person name="Rasinkangas P."/>
            <person name="Parkhill J."/>
            <person name="Rea M.C."/>
            <person name="O'Sullivan O."/>
            <person name="Ritari J."/>
            <person name="Douillard F.P."/>
            <person name="Paul Ross R."/>
            <person name="Yang R."/>
            <person name="Briner A.E."/>
            <person name="Felis G.E."/>
            <person name="de Vos W.M."/>
            <person name="Barrangou R."/>
            <person name="Klaenhammer T.R."/>
            <person name="Caufield P.W."/>
            <person name="Cui Y."/>
            <person name="Zhang H."/>
            <person name="O'Toole P.W."/>
        </authorList>
    </citation>
    <scope>NUCLEOTIDE SEQUENCE [LARGE SCALE GENOMIC DNA]</scope>
    <source>
        <strain evidence="1 2">DSM 20605</strain>
    </source>
</reference>
<dbReference type="RefSeq" id="WP_010580476.1">
    <property type="nucleotide sequence ID" value="NZ_AHYZ01000080.1"/>
</dbReference>
<organism evidence="1 2">
    <name type="scientific">Liquorilactobacillus vini DSM 20605</name>
    <dbReference type="NCBI Taxonomy" id="1133569"/>
    <lineage>
        <taxon>Bacteria</taxon>
        <taxon>Bacillati</taxon>
        <taxon>Bacillota</taxon>
        <taxon>Bacilli</taxon>
        <taxon>Lactobacillales</taxon>
        <taxon>Lactobacillaceae</taxon>
        <taxon>Liquorilactobacillus</taxon>
    </lineage>
</organism>
<protein>
    <submittedName>
        <fullName evidence="1">Uncharacterized protein</fullName>
    </submittedName>
</protein>
<accession>A0A0R2CMA1</accession>
<dbReference type="EMBL" id="AYYX01000003">
    <property type="protein sequence ID" value="KRM89579.1"/>
    <property type="molecule type" value="Genomic_DNA"/>
</dbReference>
<evidence type="ECO:0000313" key="1">
    <source>
        <dbReference type="EMBL" id="KRM89579.1"/>
    </source>
</evidence>
<sequence length="103" mass="11335">MSKIIREIKLIVADQPDFGAYIGSEELALDGSNTVSGQGHVIVVSYDPKFSLAMVHHQNGQPFSGKLSKLDINYSYLITDVKFADIQDDLQAANDAHQKTPEE</sequence>
<keyword evidence="2" id="KW-1185">Reference proteome</keyword>
<comment type="caution">
    <text evidence="1">The sequence shown here is derived from an EMBL/GenBank/DDBJ whole genome shotgun (WGS) entry which is preliminary data.</text>
</comment>
<gene>
    <name evidence="1" type="ORF">FD21_GL001087</name>
</gene>
<name>A0A0R2CMA1_9LACO</name>
<proteinExistence type="predicted"/>
<dbReference type="PATRIC" id="fig|1133569.4.peg.1217"/>
<evidence type="ECO:0000313" key="2">
    <source>
        <dbReference type="Proteomes" id="UP000051576"/>
    </source>
</evidence>
<dbReference type="Proteomes" id="UP000051576">
    <property type="component" value="Unassembled WGS sequence"/>
</dbReference>